<dbReference type="InterPro" id="IPR003675">
    <property type="entry name" value="Rce1/LyrA-like_dom"/>
</dbReference>
<dbReference type="RefSeq" id="WP_212933402.1">
    <property type="nucleotide sequence ID" value="NZ_BORC01000002.1"/>
</dbReference>
<organism evidence="3 4">
    <name type="scientific">Robertmurraya siralis</name>
    <dbReference type="NCBI Taxonomy" id="77777"/>
    <lineage>
        <taxon>Bacteria</taxon>
        <taxon>Bacillati</taxon>
        <taxon>Bacillota</taxon>
        <taxon>Bacilli</taxon>
        <taxon>Bacillales</taxon>
        <taxon>Bacillaceae</taxon>
        <taxon>Robertmurraya</taxon>
    </lineage>
</organism>
<keyword evidence="4" id="KW-1185">Reference proteome</keyword>
<feature type="transmembrane region" description="Helical" evidence="1">
    <location>
        <begin position="161"/>
        <end position="179"/>
    </location>
</feature>
<protein>
    <submittedName>
        <fullName evidence="3">CAAX protease family protein</fullName>
    </submittedName>
</protein>
<dbReference type="GO" id="GO:0006508">
    <property type="term" value="P:proteolysis"/>
    <property type="evidence" value="ECO:0007669"/>
    <property type="project" value="UniProtKB-KW"/>
</dbReference>
<feature type="transmembrane region" description="Helical" evidence="1">
    <location>
        <begin position="33"/>
        <end position="50"/>
    </location>
</feature>
<keyword evidence="3" id="KW-0378">Hydrolase</keyword>
<name>A0A919WGE7_9BACI</name>
<keyword evidence="3" id="KW-0645">Protease</keyword>
<feature type="transmembrane region" description="Helical" evidence="1">
    <location>
        <begin position="62"/>
        <end position="88"/>
    </location>
</feature>
<feature type="transmembrane region" description="Helical" evidence="1">
    <location>
        <begin position="108"/>
        <end position="126"/>
    </location>
</feature>
<feature type="transmembrane region" description="Helical" evidence="1">
    <location>
        <begin position="12"/>
        <end position="27"/>
    </location>
</feature>
<keyword evidence="1" id="KW-1133">Transmembrane helix</keyword>
<dbReference type="AlphaFoldDB" id="A0A919WGE7"/>
<reference evidence="3" key="1">
    <citation type="submission" date="2021-03" db="EMBL/GenBank/DDBJ databases">
        <title>Antimicrobial resistance genes in bacteria isolated from Japanese honey, and their potential for conferring macrolide and lincosamide resistance in the American foulbrood pathogen Paenibacillus larvae.</title>
        <authorList>
            <person name="Okamoto M."/>
            <person name="Kumagai M."/>
            <person name="Kanamori H."/>
            <person name="Takamatsu D."/>
        </authorList>
    </citation>
    <scope>NUCLEOTIDE SEQUENCE</scope>
    <source>
        <strain evidence="3">J27TS8</strain>
    </source>
</reference>
<dbReference type="GO" id="GO:0004175">
    <property type="term" value="F:endopeptidase activity"/>
    <property type="evidence" value="ECO:0007669"/>
    <property type="project" value="UniProtKB-ARBA"/>
</dbReference>
<feature type="transmembrane region" description="Helical" evidence="1">
    <location>
        <begin position="186"/>
        <end position="204"/>
    </location>
</feature>
<gene>
    <name evidence="3" type="ORF">J27TS8_13210</name>
</gene>
<feature type="domain" description="CAAX prenyl protease 2/Lysostaphin resistance protein A-like" evidence="2">
    <location>
        <begin position="106"/>
        <end position="197"/>
    </location>
</feature>
<dbReference type="EMBL" id="BORC01000002">
    <property type="protein sequence ID" value="GIN61328.1"/>
    <property type="molecule type" value="Genomic_DNA"/>
</dbReference>
<evidence type="ECO:0000259" key="2">
    <source>
        <dbReference type="Pfam" id="PF02517"/>
    </source>
</evidence>
<accession>A0A919WGE7</accession>
<evidence type="ECO:0000256" key="1">
    <source>
        <dbReference type="SAM" id="Phobius"/>
    </source>
</evidence>
<dbReference type="Proteomes" id="UP000682111">
    <property type="component" value="Unassembled WGS sequence"/>
</dbReference>
<keyword evidence="1" id="KW-0472">Membrane</keyword>
<comment type="caution">
    <text evidence="3">The sequence shown here is derived from an EMBL/GenBank/DDBJ whole genome shotgun (WGS) entry which is preliminary data.</text>
</comment>
<dbReference type="Pfam" id="PF02517">
    <property type="entry name" value="Rce1-like"/>
    <property type="match status" value="1"/>
</dbReference>
<proteinExistence type="predicted"/>
<evidence type="ECO:0000313" key="3">
    <source>
        <dbReference type="EMBL" id="GIN61328.1"/>
    </source>
</evidence>
<sequence length="205" mass="23760">MAIPNWAKDYRFIIGFLLAHLLIFFTFQDKSIFWYIFTATMLFLISYSIIHEEIEDRVPLFTYLSLGGMSGVILFLIFLLGSLLIDLFQFPFSNEIARLYSRLSPTVLWHYIVLLLVIIPGEEIFWRGFIQKRIQKTASVTTAVFMSSILYASVHVYSGSFILPLAALISGVFWGYLYAWKKSLPLVIVSHLIFDLFLFVIYPLN</sequence>
<keyword evidence="1" id="KW-0812">Transmembrane</keyword>
<dbReference type="GO" id="GO:0080120">
    <property type="term" value="P:CAAX-box protein maturation"/>
    <property type="evidence" value="ECO:0007669"/>
    <property type="project" value="UniProtKB-ARBA"/>
</dbReference>
<evidence type="ECO:0000313" key="4">
    <source>
        <dbReference type="Proteomes" id="UP000682111"/>
    </source>
</evidence>